<dbReference type="InterPro" id="IPR047676">
    <property type="entry name" value="FxLYD_dom"/>
</dbReference>
<sequence length="148" mass="15536">MANTAEIVGDRRGWVAPFAPVSSRAAISSPILALRIGGDRNGVALTRNEVVREALGGRTWRGALTNIASTPRTAVSVEIHFHDRSGRVVGAPVSARVGGLDPGAAIHLQARLPAEAAGLSVHALRWADGGRRVTLERPEPLPFGCLPD</sequence>
<organism evidence="1 2">
    <name type="scientific">Brevundimonas basaltis</name>
    <dbReference type="NCBI Taxonomy" id="472166"/>
    <lineage>
        <taxon>Bacteria</taxon>
        <taxon>Pseudomonadati</taxon>
        <taxon>Pseudomonadota</taxon>
        <taxon>Alphaproteobacteria</taxon>
        <taxon>Caulobacterales</taxon>
        <taxon>Caulobacteraceae</taxon>
        <taxon>Brevundimonas</taxon>
    </lineage>
</organism>
<dbReference type="NCBIfam" id="NF038353">
    <property type="entry name" value="FxLYD_dom"/>
    <property type="match status" value="1"/>
</dbReference>
<comment type="caution">
    <text evidence="1">The sequence shown here is derived from an EMBL/GenBank/DDBJ whole genome shotgun (WGS) entry which is preliminary data.</text>
</comment>
<protein>
    <submittedName>
        <fullName evidence="1">Uncharacterized protein</fullName>
    </submittedName>
</protein>
<name>A0A7W8MGJ9_9CAUL</name>
<gene>
    <name evidence="1" type="ORF">HNQ67_000542</name>
</gene>
<dbReference type="AlphaFoldDB" id="A0A7W8MGJ9"/>
<reference evidence="1 2" key="1">
    <citation type="submission" date="2020-08" db="EMBL/GenBank/DDBJ databases">
        <title>Genomic Encyclopedia of Type Strains, Phase IV (KMG-IV): sequencing the most valuable type-strain genomes for metagenomic binning, comparative biology and taxonomic classification.</title>
        <authorList>
            <person name="Goeker M."/>
        </authorList>
    </citation>
    <scope>NUCLEOTIDE SEQUENCE [LARGE SCALE GENOMIC DNA]</scope>
    <source>
        <strain evidence="1 2">DSM 25335</strain>
    </source>
</reference>
<dbReference type="RefSeq" id="WP_183252076.1">
    <property type="nucleotide sequence ID" value="NZ_BAAAFF010000004.1"/>
</dbReference>
<evidence type="ECO:0000313" key="1">
    <source>
        <dbReference type="EMBL" id="MBB5291046.1"/>
    </source>
</evidence>
<dbReference type="EMBL" id="JACHFZ010000001">
    <property type="protein sequence ID" value="MBB5291046.1"/>
    <property type="molecule type" value="Genomic_DNA"/>
</dbReference>
<keyword evidence="2" id="KW-1185">Reference proteome</keyword>
<dbReference type="Proteomes" id="UP000566663">
    <property type="component" value="Unassembled WGS sequence"/>
</dbReference>
<evidence type="ECO:0000313" key="2">
    <source>
        <dbReference type="Proteomes" id="UP000566663"/>
    </source>
</evidence>
<accession>A0A7W8MGJ9</accession>
<proteinExistence type="predicted"/>